<dbReference type="OrthoDB" id="2756615at2759"/>
<reference evidence="3 4" key="1">
    <citation type="journal article" date="2020" name="ISME J.">
        <title>Uncovering the hidden diversity of litter-decomposition mechanisms in mushroom-forming fungi.</title>
        <authorList>
            <person name="Floudas D."/>
            <person name="Bentzer J."/>
            <person name="Ahren D."/>
            <person name="Johansson T."/>
            <person name="Persson P."/>
            <person name="Tunlid A."/>
        </authorList>
    </citation>
    <scope>NUCLEOTIDE SEQUENCE [LARGE SCALE GENOMIC DNA]</scope>
    <source>
        <strain evidence="3 4">CBS 291.85</strain>
    </source>
</reference>
<keyword evidence="2" id="KW-0812">Transmembrane</keyword>
<dbReference type="Gene3D" id="2.60.120.260">
    <property type="entry name" value="Galactose-binding domain-like"/>
    <property type="match status" value="1"/>
</dbReference>
<comment type="caution">
    <text evidence="3">The sequence shown here is derived from an EMBL/GenBank/DDBJ whole genome shotgun (WGS) entry which is preliminary data.</text>
</comment>
<sequence>MSVAIVIDDVFISQPNFSQAWNFEYKATVRQSEKGEGFNGSVLPIYNSDASLRYRFVGLSTAFFGSTPPPEESPIFTINGVNHSFPKARTRGQWYITPESESSNTFEFKLGSDLGSLNVDYLLLTVANGTLLTGETIMVDDSDALEIQWNGSWEEQPTNFTIPAEEEIPPMIVFAHGNGTHVTSTAGASFTFQFAGSSATIAGFSPPLTEHSSFLAFQTIVDGVGDTQNLSFQALGVGSTDDQAPPTTSFFPTPHFVYYQTKTPLDPGKHNITFVLLEAGGGATVKIDYLTYTPSFRTIMDKPVFSSTSITNSSEDPIPNGESSPGPSSKSPNLGAIVGGVVGGVVFCAMLVFGFVDVAEKSVKRTLSECL</sequence>
<gene>
    <name evidence="3" type="ORF">D9758_015580</name>
</gene>
<feature type="compositionally biased region" description="Low complexity" evidence="1">
    <location>
        <begin position="317"/>
        <end position="331"/>
    </location>
</feature>
<evidence type="ECO:0000256" key="1">
    <source>
        <dbReference type="SAM" id="MobiDB-lite"/>
    </source>
</evidence>
<feature type="transmembrane region" description="Helical" evidence="2">
    <location>
        <begin position="334"/>
        <end position="356"/>
    </location>
</feature>
<dbReference type="AlphaFoldDB" id="A0A8H5FIX0"/>
<evidence type="ECO:0000313" key="3">
    <source>
        <dbReference type="EMBL" id="KAF5338845.1"/>
    </source>
</evidence>
<accession>A0A8H5FIX0</accession>
<dbReference type="Proteomes" id="UP000559256">
    <property type="component" value="Unassembled WGS sequence"/>
</dbReference>
<keyword evidence="4" id="KW-1185">Reference proteome</keyword>
<dbReference type="EMBL" id="JAACJM010000190">
    <property type="protein sequence ID" value="KAF5338845.1"/>
    <property type="molecule type" value="Genomic_DNA"/>
</dbReference>
<feature type="region of interest" description="Disordered" evidence="1">
    <location>
        <begin position="308"/>
        <end position="331"/>
    </location>
</feature>
<name>A0A8H5FIX0_9AGAR</name>
<evidence type="ECO:0000313" key="4">
    <source>
        <dbReference type="Proteomes" id="UP000559256"/>
    </source>
</evidence>
<proteinExistence type="predicted"/>
<protein>
    <submittedName>
        <fullName evidence="3">Uncharacterized protein</fullName>
    </submittedName>
</protein>
<evidence type="ECO:0000256" key="2">
    <source>
        <dbReference type="SAM" id="Phobius"/>
    </source>
</evidence>
<keyword evidence="2" id="KW-0472">Membrane</keyword>
<keyword evidence="2" id="KW-1133">Transmembrane helix</keyword>
<organism evidence="3 4">
    <name type="scientific">Tetrapyrgos nigripes</name>
    <dbReference type="NCBI Taxonomy" id="182062"/>
    <lineage>
        <taxon>Eukaryota</taxon>
        <taxon>Fungi</taxon>
        <taxon>Dikarya</taxon>
        <taxon>Basidiomycota</taxon>
        <taxon>Agaricomycotina</taxon>
        <taxon>Agaricomycetes</taxon>
        <taxon>Agaricomycetidae</taxon>
        <taxon>Agaricales</taxon>
        <taxon>Marasmiineae</taxon>
        <taxon>Marasmiaceae</taxon>
        <taxon>Tetrapyrgos</taxon>
    </lineage>
</organism>